<name>A0A915KI75_ROMCU</name>
<organism evidence="1 2">
    <name type="scientific">Romanomermis culicivorax</name>
    <name type="common">Nematode worm</name>
    <dbReference type="NCBI Taxonomy" id="13658"/>
    <lineage>
        <taxon>Eukaryota</taxon>
        <taxon>Metazoa</taxon>
        <taxon>Ecdysozoa</taxon>
        <taxon>Nematoda</taxon>
        <taxon>Enoplea</taxon>
        <taxon>Dorylaimia</taxon>
        <taxon>Mermithida</taxon>
        <taxon>Mermithoidea</taxon>
        <taxon>Mermithidae</taxon>
        <taxon>Romanomermis</taxon>
    </lineage>
</organism>
<proteinExistence type="predicted"/>
<evidence type="ECO:0000313" key="2">
    <source>
        <dbReference type="WBParaSite" id="nRc.2.0.1.t38443-RA"/>
    </source>
</evidence>
<sequence>MVDMNYDEYYEDVPADLYDDKYLRRYNPEMANWMG</sequence>
<dbReference type="AlphaFoldDB" id="A0A915KI75"/>
<protein>
    <submittedName>
        <fullName evidence="2">Uncharacterized protein</fullName>
    </submittedName>
</protein>
<accession>A0A915KI75</accession>
<keyword evidence="1" id="KW-1185">Reference proteome</keyword>
<reference evidence="2" key="1">
    <citation type="submission" date="2022-11" db="UniProtKB">
        <authorList>
            <consortium name="WormBaseParasite"/>
        </authorList>
    </citation>
    <scope>IDENTIFICATION</scope>
</reference>
<evidence type="ECO:0000313" key="1">
    <source>
        <dbReference type="Proteomes" id="UP000887565"/>
    </source>
</evidence>
<dbReference type="WBParaSite" id="nRc.2.0.1.t38443-RA">
    <property type="protein sequence ID" value="nRc.2.0.1.t38443-RA"/>
    <property type="gene ID" value="nRc.2.0.1.g38443"/>
</dbReference>
<dbReference type="Proteomes" id="UP000887565">
    <property type="component" value="Unplaced"/>
</dbReference>